<evidence type="ECO:0000256" key="1">
    <source>
        <dbReference type="SAM" id="MobiDB-lite"/>
    </source>
</evidence>
<evidence type="ECO:0008006" key="4">
    <source>
        <dbReference type="Google" id="ProtNLM"/>
    </source>
</evidence>
<dbReference type="OrthoDB" id="3156807at2759"/>
<dbReference type="PANTHER" id="PTHR21529">
    <property type="entry name" value="MAMMARY TURMOR VIRUS RECEPTOR HOMOLOG 1, 2 MTVR1, 2"/>
    <property type="match status" value="1"/>
</dbReference>
<feature type="compositionally biased region" description="Acidic residues" evidence="1">
    <location>
        <begin position="1741"/>
        <end position="1752"/>
    </location>
</feature>
<evidence type="ECO:0000313" key="2">
    <source>
        <dbReference type="EMBL" id="KIY72673.1"/>
    </source>
</evidence>
<gene>
    <name evidence="2" type="ORF">CYLTODRAFT_343644</name>
</gene>
<reference evidence="2 3" key="1">
    <citation type="journal article" date="2015" name="Fungal Genet. Biol.">
        <title>Evolution of novel wood decay mechanisms in Agaricales revealed by the genome sequences of Fistulina hepatica and Cylindrobasidium torrendii.</title>
        <authorList>
            <person name="Floudas D."/>
            <person name="Held B.W."/>
            <person name="Riley R."/>
            <person name="Nagy L.G."/>
            <person name="Koehler G."/>
            <person name="Ransdell A.S."/>
            <person name="Younus H."/>
            <person name="Chow J."/>
            <person name="Chiniquy J."/>
            <person name="Lipzen A."/>
            <person name="Tritt A."/>
            <person name="Sun H."/>
            <person name="Haridas S."/>
            <person name="LaButti K."/>
            <person name="Ohm R.A."/>
            <person name="Kues U."/>
            <person name="Blanchette R.A."/>
            <person name="Grigoriev I.V."/>
            <person name="Minto R.E."/>
            <person name="Hibbett D.S."/>
        </authorList>
    </citation>
    <scope>NUCLEOTIDE SEQUENCE [LARGE SCALE GENOMIC DNA]</scope>
    <source>
        <strain evidence="2 3">FP15055 ss-10</strain>
    </source>
</reference>
<accession>A0A0D7BQ62</accession>
<dbReference type="STRING" id="1314674.A0A0D7BQ62"/>
<name>A0A0D7BQ62_9AGAR</name>
<organism evidence="2 3">
    <name type="scientific">Cylindrobasidium torrendii FP15055 ss-10</name>
    <dbReference type="NCBI Taxonomy" id="1314674"/>
    <lineage>
        <taxon>Eukaryota</taxon>
        <taxon>Fungi</taxon>
        <taxon>Dikarya</taxon>
        <taxon>Basidiomycota</taxon>
        <taxon>Agaricomycotina</taxon>
        <taxon>Agaricomycetes</taxon>
        <taxon>Agaricomycetidae</taxon>
        <taxon>Agaricales</taxon>
        <taxon>Marasmiineae</taxon>
        <taxon>Physalacriaceae</taxon>
        <taxon>Cylindrobasidium</taxon>
    </lineage>
</organism>
<dbReference type="InterPro" id="IPR039904">
    <property type="entry name" value="TRANK1"/>
</dbReference>
<dbReference type="InterPro" id="IPR027417">
    <property type="entry name" value="P-loop_NTPase"/>
</dbReference>
<dbReference type="Proteomes" id="UP000054007">
    <property type="component" value="Unassembled WGS sequence"/>
</dbReference>
<protein>
    <recommendedName>
        <fullName evidence="4">P-loop containing nucleoside triphosphate hydrolase protein</fullName>
    </recommendedName>
</protein>
<proteinExistence type="predicted"/>
<evidence type="ECO:0000313" key="3">
    <source>
        <dbReference type="Proteomes" id="UP000054007"/>
    </source>
</evidence>
<dbReference type="Gene3D" id="3.40.50.300">
    <property type="entry name" value="P-loop containing nucleotide triphosphate hydrolases"/>
    <property type="match status" value="1"/>
</dbReference>
<dbReference type="PANTHER" id="PTHR21529:SF4">
    <property type="entry name" value="TPR AND ANKYRIN REPEAT-CONTAINING PROTEIN 1"/>
    <property type="match status" value="1"/>
</dbReference>
<keyword evidence="3" id="KW-1185">Reference proteome</keyword>
<feature type="non-terminal residue" evidence="2">
    <location>
        <position position="1"/>
    </location>
</feature>
<dbReference type="EMBL" id="KN880441">
    <property type="protein sequence ID" value="KIY72673.1"/>
    <property type="molecule type" value="Genomic_DNA"/>
</dbReference>
<sequence length="1752" mass="198425">SALYFESPEGFGPWTITMRETAIGYLRTLYKKDKTTFNIIVTKLKDLSTGHFSPDNAKMLQGRALDIPMYEAKATGDLRVVGETQAIKIFDVCTHAQMDKSRLWAAANQLGRKIPGFRDRTGIRQKSSEYANKDMFSPAAFPTSPSLSRLLNDDSGLPNLLPENSERVHSRIALSAITLMPSDHLEAIFAEVEMTLPHLVSSQEREVIECDTSCYVIGRSGTGKTTTMLFKMLLIEQTHPDDQRRPRQVFITKSQILARKVQEYFKILTVSLSKASMTLAELMEQRVQDTSMDHIQEQSRLEDANDDVERRNDLPARFSDLDDTHFPLFITYDDLCELIEGDMTETVVDAHLYSARKSTMISFDNSMTESFLAEYWAHFSQERRRKLDPRLVFSEILGVIKGSEEALNEETCCLSAARYISRTGKRYTSALGDRAEDVYWLFEAYKRMKSRRGAIDAADRCVVLLAKGSELKHALVGATRSSMLRALCSNPRGLFWAGDTAQSISDGSSFQFNELKAFQHRLEGASCTRPRLQDNQPRFFTLDVNYRSHSGIVDCACSVIELIYKLWPNSIDKLAPEVGLIEGPKPVFFNNRDHGQLQQFMFGGVGSEIQFGAQQWVLLNLRSSIYESKGLEFSDVLLYDFFADSQVSASHWRVILNAISSWDVPALDESKHGSVCSELKSLYVAITRARENVWIADASNTGEPMRQYWTSLDLVYNCAYAPGENVPPLATSSSFSEWEKQGHTMFERQIYDNAKVCFTRARKPIKAAIANAYDLRQHARATPTVSTMVHQRRRALRDAGFAFLSCAEEPENKSSQVVYFRIAAQCLEEGGDRAAAARAYRSAKEFDEAARLFRDLKEFDNAVDIVNSHKTSMRVDIVESVYKRARLEYFQTAAIEKGLRLFDSADSALQYLDERGLDVARATVLQARGEVVKAAELHYSEGRRKQAIQLLLGAQENDEAVKKGITYLIDEVWRHCSFGTTTAMFTENSTANELITTVRTLGRSYSKAAPGDGDKLAMFMAVSSSGIERGTLLGMGRQFDRSGKRAYALYCLDHVFSEPPETTDHIIEIIEKLSNFLLYATLLSKIAWQPNPADDPSLARLFNYSRVSENTVTLRHSTFLRSKYAKGDASLDINITVHDFERHFREVLVARLTEKGRAMDAIYSRSKPFRPCLDHSVFKHCRFEEEPAQCPFDHVSVEDSNAEWYNQRIRLQLLRMLVFQTLREAEQTKEENTKRMIAELYEIMYPIHPALGSLSQIDIFTEFPEASQALSLLRHWLQSHAYRQRASPMTFITDLLRSNTLVYTFDRQRAIDTNYVYQAPWNNVGAKDPKHLANCERARAMIRSVAGSEVDDSAQSMAYLLNTRAFINIGVLCDFVDHMCSTYVLFNPSKAPREYHNVTLPRQWLVKFFGMDIDKFDATRLRVREKSFTALLDALANVLVQLFTGIGGGAFEKRFRFSDWPYLRDALIESYQADPFDKIVHLLRQSALTPQFRPDMTRHVVYNTVKDILKALGAKPIIVGHGAPNALEEVKAATVIGPTGQIESQDIFDGVTEEVVIPPPTEEQHQMAAVIQQAYRRSCLRAKSIIHGGVRGIRNRLFANYKSITMTDRSYRILALGPLVHVLVCLDVIKTDAPLRRNEARKALDGANSEEMDQMDEVLKKMQQTLRSSTALYHKLKPSAQIHKECSKETLYKLVGEAMKMLSEVPFTASQDIYKDLILARTAFFGSKSSSRPKPKPETPALDDDEHDLDYA</sequence>
<feature type="region of interest" description="Disordered" evidence="1">
    <location>
        <begin position="1727"/>
        <end position="1752"/>
    </location>
</feature>
<dbReference type="SUPFAM" id="SSF52540">
    <property type="entry name" value="P-loop containing nucleoside triphosphate hydrolases"/>
    <property type="match status" value="1"/>
</dbReference>